<dbReference type="EMBL" id="JACGWT010000005">
    <property type="protein sequence ID" value="MBA8795565.1"/>
    <property type="molecule type" value="Genomic_DNA"/>
</dbReference>
<dbReference type="Proteomes" id="UP000523079">
    <property type="component" value="Unassembled WGS sequence"/>
</dbReference>
<reference evidence="1 2" key="1">
    <citation type="submission" date="2020-07" db="EMBL/GenBank/DDBJ databases">
        <title>Sequencing the genomes of 1000 actinobacteria strains.</title>
        <authorList>
            <person name="Klenk H.-P."/>
        </authorList>
    </citation>
    <scope>NUCLEOTIDE SEQUENCE [LARGE SCALE GENOMIC DNA]</scope>
    <source>
        <strain evidence="1 2">DSM 100723</strain>
    </source>
</reference>
<accession>A0A7W3IUW9</accession>
<gene>
    <name evidence="1" type="ORF">FHX74_003201</name>
</gene>
<organism evidence="1 2">
    <name type="scientific">Microlunatus kandeliicorticis</name>
    <dbReference type="NCBI Taxonomy" id="1759536"/>
    <lineage>
        <taxon>Bacteria</taxon>
        <taxon>Bacillati</taxon>
        <taxon>Actinomycetota</taxon>
        <taxon>Actinomycetes</taxon>
        <taxon>Propionibacteriales</taxon>
        <taxon>Propionibacteriaceae</taxon>
        <taxon>Microlunatus</taxon>
    </lineage>
</organism>
<name>A0A7W3IUW9_9ACTN</name>
<dbReference type="AlphaFoldDB" id="A0A7W3IUW9"/>
<evidence type="ECO:0000313" key="2">
    <source>
        <dbReference type="Proteomes" id="UP000523079"/>
    </source>
</evidence>
<keyword evidence="2" id="KW-1185">Reference proteome</keyword>
<proteinExistence type="predicted"/>
<sequence>MSEPVEQWNAWRARLSDAELREAIRVAKSGEYPVPESIARLLTDRGAPGGWVLTQWQSSNPLMATMGAAVDYLRTLPEWDQVDPSPSDA</sequence>
<comment type="caution">
    <text evidence="1">The sequence shown here is derived from an EMBL/GenBank/DDBJ whole genome shotgun (WGS) entry which is preliminary data.</text>
</comment>
<dbReference type="RefSeq" id="WP_182561172.1">
    <property type="nucleotide sequence ID" value="NZ_JACGWT010000005.1"/>
</dbReference>
<protein>
    <submittedName>
        <fullName evidence="1">Uncharacterized protein</fullName>
    </submittedName>
</protein>
<evidence type="ECO:0000313" key="1">
    <source>
        <dbReference type="EMBL" id="MBA8795565.1"/>
    </source>
</evidence>